<proteinExistence type="predicted"/>
<dbReference type="Proteomes" id="UP000290289">
    <property type="component" value="Chromosome 1"/>
</dbReference>
<dbReference type="Gene3D" id="3.40.50.720">
    <property type="entry name" value="NAD(P)-binding Rossmann-like Domain"/>
    <property type="match status" value="2"/>
</dbReference>
<evidence type="ECO:0000313" key="5">
    <source>
        <dbReference type="Proteomes" id="UP000290289"/>
    </source>
</evidence>
<protein>
    <recommendedName>
        <fullName evidence="3">NAD-dependent epimerase/dehydratase domain-containing protein</fullName>
    </recommendedName>
</protein>
<comment type="caution">
    <text evidence="4">The sequence shown here is derived from an EMBL/GenBank/DDBJ whole genome shotgun (WGS) entry which is preliminary data.</text>
</comment>
<reference evidence="4 5" key="1">
    <citation type="submission" date="2018-10" db="EMBL/GenBank/DDBJ databases">
        <title>A high-quality apple genome assembly.</title>
        <authorList>
            <person name="Hu J."/>
        </authorList>
    </citation>
    <scope>NUCLEOTIDE SEQUENCE [LARGE SCALE GENOMIC DNA]</scope>
    <source>
        <strain evidence="5">cv. HFTH1</strain>
        <tissue evidence="4">Young leaf</tissue>
    </source>
</reference>
<dbReference type="GO" id="GO:0016616">
    <property type="term" value="F:oxidoreductase activity, acting on the CH-OH group of donors, NAD or NADP as acceptor"/>
    <property type="evidence" value="ECO:0007669"/>
    <property type="project" value="TreeGrafter"/>
</dbReference>
<dbReference type="SUPFAM" id="SSF51735">
    <property type="entry name" value="NAD(P)-binding Rossmann-fold domains"/>
    <property type="match status" value="2"/>
</dbReference>
<keyword evidence="2" id="KW-0560">Oxidoreductase</keyword>
<evidence type="ECO:0000259" key="3">
    <source>
        <dbReference type="Pfam" id="PF01370"/>
    </source>
</evidence>
<name>A0A498KPS8_MALDO</name>
<dbReference type="InterPro" id="IPR001509">
    <property type="entry name" value="Epimerase_deHydtase"/>
</dbReference>
<dbReference type="PANTHER" id="PTHR10366:SF796">
    <property type="entry name" value="DIHYDROFLAVONOL-4-REDUCTASE-LIKE"/>
    <property type="match status" value="1"/>
</dbReference>
<dbReference type="InterPro" id="IPR036291">
    <property type="entry name" value="NAD(P)-bd_dom_sf"/>
</dbReference>
<dbReference type="EMBL" id="RDQH01000327">
    <property type="protein sequence ID" value="RXI07732.1"/>
    <property type="molecule type" value="Genomic_DNA"/>
</dbReference>
<dbReference type="InterPro" id="IPR050425">
    <property type="entry name" value="NAD(P)_dehydrat-like"/>
</dbReference>
<keyword evidence="1" id="KW-0521">NADP</keyword>
<evidence type="ECO:0000256" key="1">
    <source>
        <dbReference type="ARBA" id="ARBA00022857"/>
    </source>
</evidence>
<accession>A0A498KPS8</accession>
<organism evidence="4 5">
    <name type="scientific">Malus domestica</name>
    <name type="common">Apple</name>
    <name type="synonym">Pyrus malus</name>
    <dbReference type="NCBI Taxonomy" id="3750"/>
    <lineage>
        <taxon>Eukaryota</taxon>
        <taxon>Viridiplantae</taxon>
        <taxon>Streptophyta</taxon>
        <taxon>Embryophyta</taxon>
        <taxon>Tracheophyta</taxon>
        <taxon>Spermatophyta</taxon>
        <taxon>Magnoliopsida</taxon>
        <taxon>eudicotyledons</taxon>
        <taxon>Gunneridae</taxon>
        <taxon>Pentapetalae</taxon>
        <taxon>rosids</taxon>
        <taxon>fabids</taxon>
        <taxon>Rosales</taxon>
        <taxon>Rosaceae</taxon>
        <taxon>Amygdaloideae</taxon>
        <taxon>Maleae</taxon>
        <taxon>Malus</taxon>
    </lineage>
</organism>
<evidence type="ECO:0000313" key="4">
    <source>
        <dbReference type="EMBL" id="RXI07732.1"/>
    </source>
</evidence>
<dbReference type="PANTHER" id="PTHR10366">
    <property type="entry name" value="NAD DEPENDENT EPIMERASE/DEHYDRATASE"/>
    <property type="match status" value="1"/>
</dbReference>
<dbReference type="FunFam" id="3.40.50.720:FF:000645">
    <property type="entry name" value="Anthocyanidin reductase ((2S)-flavan-3-ol-forming)"/>
    <property type="match status" value="2"/>
</dbReference>
<dbReference type="AlphaFoldDB" id="A0A498KPS8"/>
<dbReference type="CDD" id="cd08958">
    <property type="entry name" value="FR_SDR_e"/>
    <property type="match status" value="2"/>
</dbReference>
<feature type="domain" description="NAD-dependent epimerase/dehydratase" evidence="3">
    <location>
        <begin position="346"/>
        <end position="597"/>
    </location>
</feature>
<keyword evidence="5" id="KW-1185">Reference proteome</keyword>
<sequence>MENTRVCVTGGSSYLGSSLIKRLLEKGYTVHATLRNLGDPFKVGLLKGLPTLGADNRLKLFEADIYNPDEFETAIQGCNYIFHLATPLQHEPKDTQFKDTSEAAVSGIKSIVRSCIKSGTVKRLIYTASVVAASPIKDSGNGFKQFMDESCWTPLNLSFAFANKVLIDYTHSKSLSEKEVLKHTSGDLEVVSIACGLVGGDTLLTTMPESMGVLISQITKDSRRYQTLRFLEELLGKVPIVHIEDVCEAHILCMEKPSINGRFLCVSAYLSSAEIASHWEKNYPSLKIAEEFVEDSGRDIGWGSTKLKKIGFEYKFDAKVILDDTLKWAQTMGEFASSQNTVVPKVCVTGGSSYLGSSLIKGLLEKGYTVHATLRNLGDPFKVGLLKGLPTPGADSRLKLFEADIYNPDEFETAIQGCNYIFHLATPLQHEPKDTQFKDTSEAAVSGIKSIVRSCIKSGTVKRLIYTASVVAASPIKDSGNGFKQFMDESCWTPLNLSFAFANKVLIDYTHSKSLSEKEVLKHTSGDLEVVSIACGLVGGDTLLTAMPESMGVLISQITKDSRRYQTLRFLEELLGKVPIVHIEDVCEAHILCMEKPSINGRFLCVSAYLSSAEIASHWEKNYPSLRITEEFVEDSGRDIGWGSTKLKKIGFEYNFDAKVILDDTLKWAQKWVPAKILLYPSNDQ</sequence>
<dbReference type="STRING" id="3750.A0A498KPS8"/>
<dbReference type="Pfam" id="PF01370">
    <property type="entry name" value="Epimerase"/>
    <property type="match status" value="2"/>
</dbReference>
<evidence type="ECO:0000256" key="2">
    <source>
        <dbReference type="ARBA" id="ARBA00023002"/>
    </source>
</evidence>
<feature type="domain" description="NAD-dependent epimerase/dehydratase" evidence="3">
    <location>
        <begin position="6"/>
        <end position="257"/>
    </location>
</feature>
<gene>
    <name evidence="4" type="ORF">DVH24_009763</name>
</gene>